<evidence type="ECO:0000313" key="3">
    <source>
        <dbReference type="Proteomes" id="UP000283090"/>
    </source>
</evidence>
<dbReference type="SUPFAM" id="SSF51735">
    <property type="entry name" value="NAD(P)-binding Rossmann-fold domains"/>
    <property type="match status" value="1"/>
</dbReference>
<dbReference type="GeneID" id="93587699"/>
<keyword evidence="3" id="KW-1185">Reference proteome</keyword>
<dbReference type="EMBL" id="SAEB01000006">
    <property type="protein sequence ID" value="RVD87145.1"/>
    <property type="molecule type" value="Genomic_DNA"/>
</dbReference>
<dbReference type="Pfam" id="PF00106">
    <property type="entry name" value="adh_short"/>
    <property type="match status" value="1"/>
</dbReference>
<keyword evidence="1" id="KW-0812">Transmembrane</keyword>
<dbReference type="InterPro" id="IPR052184">
    <property type="entry name" value="SDR_enzymes"/>
</dbReference>
<proteinExistence type="predicted"/>
<dbReference type="PANTHER" id="PTHR45458:SF3">
    <property type="entry name" value="CHAIN DEHYDROGENASE (ATSC), PUTATIVE-RELATED"/>
    <property type="match status" value="1"/>
</dbReference>
<dbReference type="RefSeq" id="XP_067492689.1">
    <property type="nucleotide sequence ID" value="XM_067634640.1"/>
</dbReference>
<dbReference type="InterPro" id="IPR036291">
    <property type="entry name" value="NAD(P)-bd_dom_sf"/>
</dbReference>
<evidence type="ECO:0000313" key="2">
    <source>
        <dbReference type="EMBL" id="RVD87145.1"/>
    </source>
</evidence>
<reference evidence="2 3" key="1">
    <citation type="submission" date="2019-01" db="EMBL/GenBank/DDBJ databases">
        <title>Intercellular communication is required for trap formation in the nematode-trapping fungus Duddingtonia flagrans.</title>
        <authorList>
            <person name="Youssar L."/>
            <person name="Wernet V."/>
            <person name="Hensel N."/>
            <person name="Hildebrandt H.-G."/>
            <person name="Fischer R."/>
        </authorList>
    </citation>
    <scope>NUCLEOTIDE SEQUENCE [LARGE SCALE GENOMIC DNA]</scope>
    <source>
        <strain evidence="2 3">CBS H-5679</strain>
    </source>
</reference>
<organism evidence="2 3">
    <name type="scientific">Arthrobotrys flagrans</name>
    <name type="common">Nematode-trapping fungus</name>
    <name type="synonym">Trichothecium flagrans</name>
    <dbReference type="NCBI Taxonomy" id="97331"/>
    <lineage>
        <taxon>Eukaryota</taxon>
        <taxon>Fungi</taxon>
        <taxon>Dikarya</taxon>
        <taxon>Ascomycota</taxon>
        <taxon>Pezizomycotina</taxon>
        <taxon>Orbiliomycetes</taxon>
        <taxon>Orbiliales</taxon>
        <taxon>Orbiliaceae</taxon>
        <taxon>Arthrobotrys</taxon>
    </lineage>
</organism>
<sequence length="372" mass="40512">MVSYAITGASRGIGFAFAKHLAQDPSNTVFALVRNLTSSQPLTDLASSHKNVHILQGDVTSPTQLSAAAESVSKITGGSLDVLIENAALLLGEASSFKLTDLVGDEEKTKVFGNDLHLNIEGNVMSIIHTTNAFLPLIKKGEIKKILVLSSGLGDSESIVEWEWKDNVPYCASKAALNMLVASYSTTLVEEGIMIVAISPGLVKTLTADWAPQFYEGVTKIFQKSNPSFEGPLSPEDSVSMMLETVGKLTVKDTGKFLSHHGDKEWTCMVKSENKKYVLNLLHFPLSPPRAKTVQVSAPLSSQKYVPKPKAKTKAKPQPSPVQAGHASLRLSNEAEGKPIIFVFIIFFVIILRLQQLRYLQRTETADEFDGR</sequence>
<dbReference type="Proteomes" id="UP000283090">
    <property type="component" value="Unassembled WGS sequence"/>
</dbReference>
<protein>
    <recommendedName>
        <fullName evidence="4">Ketoreductase (KR) domain-containing protein</fullName>
    </recommendedName>
</protein>
<dbReference type="Gene3D" id="3.40.50.720">
    <property type="entry name" value="NAD(P)-binding Rossmann-like Domain"/>
    <property type="match status" value="1"/>
</dbReference>
<accession>A0A437A7H6</accession>
<dbReference type="CDD" id="cd05325">
    <property type="entry name" value="carb_red_sniffer_like_SDR_c"/>
    <property type="match status" value="1"/>
</dbReference>
<dbReference type="VEuPathDB" id="FungiDB:DFL_005388"/>
<name>A0A437A7H6_ARTFL</name>
<keyword evidence="1" id="KW-1133">Transmembrane helix</keyword>
<feature type="transmembrane region" description="Helical" evidence="1">
    <location>
        <begin position="337"/>
        <end position="354"/>
    </location>
</feature>
<dbReference type="GO" id="GO:0016616">
    <property type="term" value="F:oxidoreductase activity, acting on the CH-OH group of donors, NAD or NADP as acceptor"/>
    <property type="evidence" value="ECO:0007669"/>
    <property type="project" value="TreeGrafter"/>
</dbReference>
<dbReference type="PANTHER" id="PTHR45458">
    <property type="entry name" value="SHORT-CHAIN DEHYDROGENASE/REDUCTASE SDR"/>
    <property type="match status" value="1"/>
</dbReference>
<keyword evidence="1" id="KW-0472">Membrane</keyword>
<gene>
    <name evidence="2" type="ORF">DFL_005388</name>
</gene>
<evidence type="ECO:0008006" key="4">
    <source>
        <dbReference type="Google" id="ProtNLM"/>
    </source>
</evidence>
<dbReference type="PRINTS" id="PR00081">
    <property type="entry name" value="GDHRDH"/>
</dbReference>
<evidence type="ECO:0000256" key="1">
    <source>
        <dbReference type="SAM" id="Phobius"/>
    </source>
</evidence>
<dbReference type="OrthoDB" id="7289984at2759"/>
<dbReference type="InterPro" id="IPR002347">
    <property type="entry name" value="SDR_fam"/>
</dbReference>
<dbReference type="AlphaFoldDB" id="A0A437A7H6"/>
<comment type="caution">
    <text evidence="2">The sequence shown here is derived from an EMBL/GenBank/DDBJ whole genome shotgun (WGS) entry which is preliminary data.</text>
</comment>